<dbReference type="Proteomes" id="UP000885830">
    <property type="component" value="Unassembled WGS sequence"/>
</dbReference>
<dbReference type="Pfam" id="PF01189">
    <property type="entry name" value="Methyltr_RsmB-F"/>
    <property type="match status" value="1"/>
</dbReference>
<protein>
    <submittedName>
        <fullName evidence="7">rRNA methyltransferase</fullName>
    </submittedName>
</protein>
<dbReference type="PROSITE" id="PS51686">
    <property type="entry name" value="SAM_MT_RSMB_NOP"/>
    <property type="match status" value="1"/>
</dbReference>
<sequence length="74" mass="8404">LVYCTCSLEAREGEEQIAKFMKNRPEFRLNSELSISVIGANGALTREGFVRMRPDMLFDKGGMDGFFIAMFTRC</sequence>
<evidence type="ECO:0000256" key="2">
    <source>
        <dbReference type="ARBA" id="ARBA00022679"/>
    </source>
</evidence>
<evidence type="ECO:0000259" key="6">
    <source>
        <dbReference type="PROSITE" id="PS51686"/>
    </source>
</evidence>
<dbReference type="Gene3D" id="3.40.50.150">
    <property type="entry name" value="Vaccinia Virus protein VP39"/>
    <property type="match status" value="1"/>
</dbReference>
<feature type="active site" description="Nucleophile" evidence="5">
    <location>
        <position position="6"/>
    </location>
</feature>
<dbReference type="GO" id="GO:0032259">
    <property type="term" value="P:methylation"/>
    <property type="evidence" value="ECO:0007669"/>
    <property type="project" value="UniProtKB-KW"/>
</dbReference>
<evidence type="ECO:0000256" key="5">
    <source>
        <dbReference type="PROSITE-ProRule" id="PRU01023"/>
    </source>
</evidence>
<keyword evidence="2 5" id="KW-0808">Transferase</keyword>
<organism evidence="7">
    <name type="scientific">Hellea balneolensis</name>
    <dbReference type="NCBI Taxonomy" id="287478"/>
    <lineage>
        <taxon>Bacteria</taxon>
        <taxon>Pseudomonadati</taxon>
        <taxon>Pseudomonadota</taxon>
        <taxon>Alphaproteobacteria</taxon>
        <taxon>Maricaulales</taxon>
        <taxon>Robiginitomaculaceae</taxon>
        <taxon>Hellea</taxon>
    </lineage>
</organism>
<feature type="non-terminal residue" evidence="7">
    <location>
        <position position="1"/>
    </location>
</feature>
<evidence type="ECO:0000256" key="4">
    <source>
        <dbReference type="ARBA" id="ARBA00022884"/>
    </source>
</evidence>
<reference evidence="7" key="1">
    <citation type="journal article" date="2020" name="mSystems">
        <title>Genome- and Community-Level Interaction Insights into Carbon Utilization and Element Cycling Functions of Hydrothermarchaeota in Hydrothermal Sediment.</title>
        <authorList>
            <person name="Zhou Z."/>
            <person name="Liu Y."/>
            <person name="Xu W."/>
            <person name="Pan J."/>
            <person name="Luo Z.H."/>
            <person name="Li M."/>
        </authorList>
    </citation>
    <scope>NUCLEOTIDE SEQUENCE [LARGE SCALE GENOMIC DNA]</scope>
    <source>
        <strain evidence="7">HyVt-485</strain>
    </source>
</reference>
<comment type="similarity">
    <text evidence="5">Belongs to the class I-like SAM-binding methyltransferase superfamily. RsmB/NOP family.</text>
</comment>
<name>A0A7C5R0I2_9PROT</name>
<evidence type="ECO:0000313" key="7">
    <source>
        <dbReference type="EMBL" id="HHL43080.1"/>
    </source>
</evidence>
<dbReference type="SUPFAM" id="SSF53335">
    <property type="entry name" value="S-adenosyl-L-methionine-dependent methyltransferases"/>
    <property type="match status" value="1"/>
</dbReference>
<comment type="caution">
    <text evidence="5">Lacks conserved residue(s) required for the propagation of feature annotation.</text>
</comment>
<feature type="domain" description="SAM-dependent MTase RsmB/NOP-type" evidence="6">
    <location>
        <begin position="1"/>
        <end position="74"/>
    </location>
</feature>
<dbReference type="GO" id="GO:0008168">
    <property type="term" value="F:methyltransferase activity"/>
    <property type="evidence" value="ECO:0007669"/>
    <property type="project" value="UniProtKB-KW"/>
</dbReference>
<proteinExistence type="inferred from homology"/>
<dbReference type="InterPro" id="IPR001678">
    <property type="entry name" value="MeTrfase_RsmB-F_NOP2_dom"/>
</dbReference>
<comment type="caution">
    <text evidence="7">The sequence shown here is derived from an EMBL/GenBank/DDBJ whole genome shotgun (WGS) entry which is preliminary data.</text>
</comment>
<keyword evidence="3 5" id="KW-0949">S-adenosyl-L-methionine</keyword>
<dbReference type="EMBL" id="DRMJ01000287">
    <property type="protein sequence ID" value="HHL43080.1"/>
    <property type="molecule type" value="Genomic_DNA"/>
</dbReference>
<gene>
    <name evidence="7" type="ORF">ENJ42_05635</name>
</gene>
<dbReference type="InterPro" id="IPR029063">
    <property type="entry name" value="SAM-dependent_MTases_sf"/>
</dbReference>
<evidence type="ECO:0000256" key="1">
    <source>
        <dbReference type="ARBA" id="ARBA00022603"/>
    </source>
</evidence>
<accession>A0A7C5R0I2</accession>
<dbReference type="AlphaFoldDB" id="A0A7C5R0I2"/>
<dbReference type="InterPro" id="IPR049560">
    <property type="entry name" value="MeTrfase_RsmB-F_NOP2_cat"/>
</dbReference>
<dbReference type="GO" id="GO:0003723">
    <property type="term" value="F:RNA binding"/>
    <property type="evidence" value="ECO:0007669"/>
    <property type="project" value="UniProtKB-UniRule"/>
</dbReference>
<keyword evidence="4 5" id="KW-0694">RNA-binding</keyword>
<evidence type="ECO:0000256" key="3">
    <source>
        <dbReference type="ARBA" id="ARBA00022691"/>
    </source>
</evidence>
<keyword evidence="1 5" id="KW-0489">Methyltransferase</keyword>